<accession>A0A2G8S657</accession>
<dbReference type="AlphaFoldDB" id="A0A2G8S657"/>
<organism evidence="1 2">
    <name type="scientific">Ganoderma sinense ZZ0214-1</name>
    <dbReference type="NCBI Taxonomy" id="1077348"/>
    <lineage>
        <taxon>Eukaryota</taxon>
        <taxon>Fungi</taxon>
        <taxon>Dikarya</taxon>
        <taxon>Basidiomycota</taxon>
        <taxon>Agaricomycotina</taxon>
        <taxon>Agaricomycetes</taxon>
        <taxon>Polyporales</taxon>
        <taxon>Polyporaceae</taxon>
        <taxon>Ganoderma</taxon>
    </lineage>
</organism>
<comment type="caution">
    <text evidence="1">The sequence shown here is derived from an EMBL/GenBank/DDBJ whole genome shotgun (WGS) entry which is preliminary data.</text>
</comment>
<dbReference type="OrthoDB" id="2628807at2759"/>
<protein>
    <submittedName>
        <fullName evidence="1">Uncharacterized protein</fullName>
    </submittedName>
</protein>
<evidence type="ECO:0000313" key="2">
    <source>
        <dbReference type="Proteomes" id="UP000230002"/>
    </source>
</evidence>
<gene>
    <name evidence="1" type="ORF">GSI_09310</name>
</gene>
<sequence length="208" mass="23153">MRDVLTGLCRQRHRGPRSSSSIEDVYTFVDNLFASETGGRPDYADALLQYIGNTLDGPAQHLNEVKPPPGFEDPSCGVILHSIPDSDFSVRLFPGDPAEQVHCLDFVRNDTGYPVNSPFDFELWAASAWPCSPCSRVFSIEESVGLAPESILPGEEIFALRDRGYTCLLKRKEHKDLVFTVPVRRRLVDGPSNRRMVRCATLPCGSRV</sequence>
<dbReference type="EMBL" id="AYKW01000023">
    <property type="protein sequence ID" value="PIL29260.1"/>
    <property type="molecule type" value="Genomic_DNA"/>
</dbReference>
<keyword evidence="2" id="KW-1185">Reference proteome</keyword>
<reference evidence="1 2" key="1">
    <citation type="journal article" date="2015" name="Sci. Rep.">
        <title>Chromosome-level genome map provides insights into diverse defense mechanisms in the medicinal fungus Ganoderma sinense.</title>
        <authorList>
            <person name="Zhu Y."/>
            <person name="Xu J."/>
            <person name="Sun C."/>
            <person name="Zhou S."/>
            <person name="Xu H."/>
            <person name="Nelson D.R."/>
            <person name="Qian J."/>
            <person name="Song J."/>
            <person name="Luo H."/>
            <person name="Xiang L."/>
            <person name="Li Y."/>
            <person name="Xu Z."/>
            <person name="Ji A."/>
            <person name="Wang L."/>
            <person name="Lu S."/>
            <person name="Hayward A."/>
            <person name="Sun W."/>
            <person name="Li X."/>
            <person name="Schwartz D.C."/>
            <person name="Wang Y."/>
            <person name="Chen S."/>
        </authorList>
    </citation>
    <scope>NUCLEOTIDE SEQUENCE [LARGE SCALE GENOMIC DNA]</scope>
    <source>
        <strain evidence="1 2">ZZ0214-1</strain>
    </source>
</reference>
<name>A0A2G8S657_9APHY</name>
<proteinExistence type="predicted"/>
<evidence type="ECO:0000313" key="1">
    <source>
        <dbReference type="EMBL" id="PIL29260.1"/>
    </source>
</evidence>
<dbReference type="Proteomes" id="UP000230002">
    <property type="component" value="Unassembled WGS sequence"/>
</dbReference>